<proteinExistence type="predicted"/>
<protein>
    <submittedName>
        <fullName evidence="1">SOUL family heme-binding protein</fullName>
    </submittedName>
</protein>
<dbReference type="Proteomes" id="UP001596368">
    <property type="component" value="Unassembled WGS sequence"/>
</dbReference>
<evidence type="ECO:0000313" key="1">
    <source>
        <dbReference type="EMBL" id="MFC7135849.1"/>
    </source>
</evidence>
<dbReference type="InterPro" id="IPR006917">
    <property type="entry name" value="SOUL_heme-bd"/>
</dbReference>
<reference evidence="1 2" key="1">
    <citation type="journal article" date="2019" name="Int. J. Syst. Evol. Microbiol.">
        <title>The Global Catalogue of Microorganisms (GCM) 10K type strain sequencing project: providing services to taxonomists for standard genome sequencing and annotation.</title>
        <authorList>
            <consortium name="The Broad Institute Genomics Platform"/>
            <consortium name="The Broad Institute Genome Sequencing Center for Infectious Disease"/>
            <person name="Wu L."/>
            <person name="Ma J."/>
        </authorList>
    </citation>
    <scope>NUCLEOTIDE SEQUENCE [LARGE SCALE GENOMIC DNA]</scope>
    <source>
        <strain evidence="1 2">DT92</strain>
    </source>
</reference>
<dbReference type="Pfam" id="PF04832">
    <property type="entry name" value="SOUL"/>
    <property type="match status" value="1"/>
</dbReference>
<evidence type="ECO:0000313" key="2">
    <source>
        <dbReference type="Proteomes" id="UP001596368"/>
    </source>
</evidence>
<keyword evidence="2" id="KW-1185">Reference proteome</keyword>
<gene>
    <name evidence="1" type="ORF">ACFQRB_03180</name>
</gene>
<dbReference type="InterPro" id="IPR011256">
    <property type="entry name" value="Reg_factor_effector_dom_sf"/>
</dbReference>
<comment type="caution">
    <text evidence="1">The sequence shown here is derived from an EMBL/GenBank/DDBJ whole genome shotgun (WGS) entry which is preliminary data.</text>
</comment>
<dbReference type="PANTHER" id="PTHR11220:SF1">
    <property type="entry name" value="HEME-BINDING PROTEIN 2"/>
    <property type="match status" value="1"/>
</dbReference>
<dbReference type="EMBL" id="JBHSZG010000001">
    <property type="protein sequence ID" value="MFC7135849.1"/>
    <property type="molecule type" value="Genomic_DNA"/>
</dbReference>
<name>A0ABD5XUP0_9EURY</name>
<organism evidence="1 2">
    <name type="scientific">Halobaculum litoreum</name>
    <dbReference type="NCBI Taxonomy" id="3031998"/>
    <lineage>
        <taxon>Archaea</taxon>
        <taxon>Methanobacteriati</taxon>
        <taxon>Methanobacteriota</taxon>
        <taxon>Stenosarchaea group</taxon>
        <taxon>Halobacteria</taxon>
        <taxon>Halobacteriales</taxon>
        <taxon>Haloferacaceae</taxon>
        <taxon>Halobaculum</taxon>
    </lineage>
</organism>
<sequence length="96" mass="10728">MAFYLPAEYDAESAPRPTDEDVTLVAVPERTLAVRRFSWRPTGRRVAREVERLEAALASASVPVAGEPFYMGYDAPWTLPFLRRNEVAVEVESADA</sequence>
<dbReference type="SUPFAM" id="SSF55136">
    <property type="entry name" value="Probable bacterial effector-binding domain"/>
    <property type="match status" value="1"/>
</dbReference>
<dbReference type="Gene3D" id="3.20.80.10">
    <property type="entry name" value="Regulatory factor, effector binding domain"/>
    <property type="match status" value="1"/>
</dbReference>
<dbReference type="PANTHER" id="PTHR11220">
    <property type="entry name" value="HEME-BINDING PROTEIN-RELATED"/>
    <property type="match status" value="1"/>
</dbReference>
<accession>A0ABD5XUP0</accession>
<dbReference type="AlphaFoldDB" id="A0ABD5XUP0"/>